<feature type="active site" description="Tele-AMP-histidine intermediate" evidence="1">
    <location>
        <position position="103"/>
    </location>
</feature>
<accession>A0A2P2DXG4</accession>
<evidence type="ECO:0000256" key="3">
    <source>
        <dbReference type="PROSITE-ProRule" id="PRU00464"/>
    </source>
</evidence>
<gene>
    <name evidence="5" type="ORF">LPTSP4_08380</name>
</gene>
<organism evidence="5 6">
    <name type="scientific">Leptospira ryugenii</name>
    <dbReference type="NCBI Taxonomy" id="1917863"/>
    <lineage>
        <taxon>Bacteria</taxon>
        <taxon>Pseudomonadati</taxon>
        <taxon>Spirochaetota</taxon>
        <taxon>Spirochaetia</taxon>
        <taxon>Leptospirales</taxon>
        <taxon>Leptospiraceae</taxon>
        <taxon>Leptospira</taxon>
    </lineage>
</organism>
<feature type="short sequence motif" description="Histidine triad motif" evidence="2 3">
    <location>
        <begin position="101"/>
        <end position="105"/>
    </location>
</feature>
<dbReference type="CDD" id="cd01276">
    <property type="entry name" value="PKCI_related"/>
    <property type="match status" value="1"/>
</dbReference>
<evidence type="ECO:0000313" key="5">
    <source>
        <dbReference type="EMBL" id="GBF49327.1"/>
    </source>
</evidence>
<dbReference type="Gene3D" id="3.30.428.10">
    <property type="entry name" value="HIT-like"/>
    <property type="match status" value="1"/>
</dbReference>
<proteinExistence type="predicted"/>
<dbReference type="SUPFAM" id="SSF54197">
    <property type="entry name" value="HIT-like"/>
    <property type="match status" value="1"/>
</dbReference>
<evidence type="ECO:0000256" key="2">
    <source>
        <dbReference type="PIRSR" id="PIRSR601310-3"/>
    </source>
</evidence>
<sequence length="117" mass="13111">MTSPENCIFCKIIANEIPSKKVFEDEALFAFHDISPVAPLHILIIPKKHITSLNELLHEDIDLMGQIVLRASLLAKEFGISDHGYRLVNNCGEFGGQTVHHIHFHLLGGRHLTWPPG</sequence>
<dbReference type="EMBL" id="BFBB01000003">
    <property type="protein sequence ID" value="GBF49327.1"/>
    <property type="molecule type" value="Genomic_DNA"/>
</dbReference>
<dbReference type="PROSITE" id="PS51084">
    <property type="entry name" value="HIT_2"/>
    <property type="match status" value="1"/>
</dbReference>
<dbReference type="InterPro" id="IPR011146">
    <property type="entry name" value="HIT-like"/>
</dbReference>
<dbReference type="AlphaFoldDB" id="A0A2P2DXG4"/>
<dbReference type="PROSITE" id="PS00892">
    <property type="entry name" value="HIT_1"/>
    <property type="match status" value="1"/>
</dbReference>
<dbReference type="InterPro" id="IPR001310">
    <property type="entry name" value="Histidine_triad_HIT"/>
</dbReference>
<protein>
    <submittedName>
        <fullName evidence="5">Histidine triad (HIT) protein</fullName>
    </submittedName>
</protein>
<keyword evidence="6" id="KW-1185">Reference proteome</keyword>
<evidence type="ECO:0000256" key="1">
    <source>
        <dbReference type="PIRSR" id="PIRSR601310-1"/>
    </source>
</evidence>
<dbReference type="OrthoDB" id="9784774at2"/>
<evidence type="ECO:0000259" key="4">
    <source>
        <dbReference type="PROSITE" id="PS51084"/>
    </source>
</evidence>
<dbReference type="Pfam" id="PF01230">
    <property type="entry name" value="HIT"/>
    <property type="match status" value="1"/>
</dbReference>
<dbReference type="RefSeq" id="WP_108974125.1">
    <property type="nucleotide sequence ID" value="NZ_BFBB01000003.1"/>
</dbReference>
<dbReference type="InterPro" id="IPR019808">
    <property type="entry name" value="Histidine_triad_CS"/>
</dbReference>
<comment type="caution">
    <text evidence="5">The sequence shown here is derived from an EMBL/GenBank/DDBJ whole genome shotgun (WGS) entry which is preliminary data.</text>
</comment>
<dbReference type="PRINTS" id="PR00332">
    <property type="entry name" value="HISTRIAD"/>
</dbReference>
<dbReference type="PANTHER" id="PTHR23089">
    <property type="entry name" value="HISTIDINE TRIAD HIT PROTEIN"/>
    <property type="match status" value="1"/>
</dbReference>
<name>A0A2P2DXG4_9LEPT</name>
<feature type="domain" description="HIT" evidence="4">
    <location>
        <begin position="8"/>
        <end position="117"/>
    </location>
</feature>
<reference evidence="5 6" key="1">
    <citation type="submission" date="2018-02" db="EMBL/GenBank/DDBJ databases">
        <title>Novel Leptospira species isolated from soil and water in Japan.</title>
        <authorList>
            <person name="Nakao R."/>
            <person name="Masuzawa T."/>
        </authorList>
    </citation>
    <scope>NUCLEOTIDE SEQUENCE [LARGE SCALE GENOMIC DNA]</scope>
    <source>
        <strain evidence="5 6">YH101</strain>
    </source>
</reference>
<dbReference type="InterPro" id="IPR036265">
    <property type="entry name" value="HIT-like_sf"/>
</dbReference>
<evidence type="ECO:0000313" key="6">
    <source>
        <dbReference type="Proteomes" id="UP000245133"/>
    </source>
</evidence>
<dbReference type="GO" id="GO:0003824">
    <property type="term" value="F:catalytic activity"/>
    <property type="evidence" value="ECO:0007669"/>
    <property type="project" value="InterPro"/>
</dbReference>
<dbReference type="Proteomes" id="UP000245133">
    <property type="component" value="Unassembled WGS sequence"/>
</dbReference>